<evidence type="ECO:0000256" key="1">
    <source>
        <dbReference type="SAM" id="MobiDB-lite"/>
    </source>
</evidence>
<dbReference type="PaxDb" id="39947-A0A0N7KUA5"/>
<proteinExistence type="predicted"/>
<gene>
    <name evidence="3" type="ordered locus">Os12g0589732</name>
    <name evidence="3" type="ORF">OSNPB_120589732</name>
</gene>
<feature type="domain" description="DUF7597" evidence="2">
    <location>
        <begin position="42"/>
        <end position="80"/>
    </location>
</feature>
<reference evidence="3 4" key="3">
    <citation type="journal article" date="2013" name="Rice">
        <title>Improvement of the Oryza sativa Nipponbare reference genome using next generation sequence and optical map data.</title>
        <authorList>
            <person name="Kawahara Y."/>
            <person name="de la Bastide M."/>
            <person name="Hamilton J.P."/>
            <person name="Kanamori H."/>
            <person name="McCombie W.R."/>
            <person name="Ouyang S."/>
            <person name="Schwartz D.C."/>
            <person name="Tanaka T."/>
            <person name="Wu J."/>
            <person name="Zhou S."/>
            <person name="Childs K.L."/>
            <person name="Davidson R.M."/>
            <person name="Lin H."/>
            <person name="Quesada-Ocampo L."/>
            <person name="Vaillancourt B."/>
            <person name="Sakai H."/>
            <person name="Lee S.S."/>
            <person name="Kim J."/>
            <person name="Numa H."/>
            <person name="Itoh T."/>
            <person name="Buell C.R."/>
            <person name="Matsumoto T."/>
        </authorList>
    </citation>
    <scope>NUCLEOTIDE SEQUENCE [LARGE SCALE GENOMIC DNA]</scope>
    <source>
        <strain evidence="4">cv. Nipponbare</strain>
    </source>
</reference>
<organism evidence="3 4">
    <name type="scientific">Oryza sativa subsp. japonica</name>
    <name type="common">Rice</name>
    <dbReference type="NCBI Taxonomy" id="39947"/>
    <lineage>
        <taxon>Eukaryota</taxon>
        <taxon>Viridiplantae</taxon>
        <taxon>Streptophyta</taxon>
        <taxon>Embryophyta</taxon>
        <taxon>Tracheophyta</taxon>
        <taxon>Spermatophyta</taxon>
        <taxon>Magnoliopsida</taxon>
        <taxon>Liliopsida</taxon>
        <taxon>Poales</taxon>
        <taxon>Poaceae</taxon>
        <taxon>BOP clade</taxon>
        <taxon>Oryzoideae</taxon>
        <taxon>Oryzeae</taxon>
        <taxon>Oryzinae</taxon>
        <taxon>Oryza</taxon>
        <taxon>Oryza sativa</taxon>
    </lineage>
</organism>
<dbReference type="Pfam" id="PF24530">
    <property type="entry name" value="DUF7597"/>
    <property type="match status" value="1"/>
</dbReference>
<dbReference type="Proteomes" id="UP000059680">
    <property type="component" value="Chromosome 12"/>
</dbReference>
<dbReference type="InParanoid" id="A0A0N7KUA5"/>
<evidence type="ECO:0000313" key="4">
    <source>
        <dbReference type="Proteomes" id="UP000059680"/>
    </source>
</evidence>
<keyword evidence="4" id="KW-1185">Reference proteome</keyword>
<sequence>MGAKKLPSSLIDAPVSSPPVTEKPQSNLASLPSLAAMANTNPNPHRFLCADHVVHQGGVMRIPRVDLIAATKLPKHHKQKMVRWGDLRGDSKTAGGVSRSLLWKQIGFLYTCWLLSKEDRRR</sequence>
<dbReference type="EMBL" id="AP014968">
    <property type="protein sequence ID" value="BAT17874.1"/>
    <property type="molecule type" value="Genomic_DNA"/>
</dbReference>
<protein>
    <submittedName>
        <fullName evidence="3">Os12g0589732 protein</fullName>
    </submittedName>
</protein>
<evidence type="ECO:0000313" key="3">
    <source>
        <dbReference type="EMBL" id="BAT17874.1"/>
    </source>
</evidence>
<dbReference type="InterPro" id="IPR056018">
    <property type="entry name" value="DUF7597"/>
</dbReference>
<accession>A0A0N7KUA5</accession>
<reference evidence="4" key="1">
    <citation type="journal article" date="2005" name="Nature">
        <title>The map-based sequence of the rice genome.</title>
        <authorList>
            <consortium name="International rice genome sequencing project (IRGSP)"/>
            <person name="Matsumoto T."/>
            <person name="Wu J."/>
            <person name="Kanamori H."/>
            <person name="Katayose Y."/>
            <person name="Fujisawa M."/>
            <person name="Namiki N."/>
            <person name="Mizuno H."/>
            <person name="Yamamoto K."/>
            <person name="Antonio B.A."/>
            <person name="Baba T."/>
            <person name="Sakata K."/>
            <person name="Nagamura Y."/>
            <person name="Aoki H."/>
            <person name="Arikawa K."/>
            <person name="Arita K."/>
            <person name="Bito T."/>
            <person name="Chiden Y."/>
            <person name="Fujitsuka N."/>
            <person name="Fukunaka R."/>
            <person name="Hamada M."/>
            <person name="Harada C."/>
            <person name="Hayashi A."/>
            <person name="Hijishita S."/>
            <person name="Honda M."/>
            <person name="Hosokawa S."/>
            <person name="Ichikawa Y."/>
            <person name="Idonuma A."/>
            <person name="Iijima M."/>
            <person name="Ikeda M."/>
            <person name="Ikeno M."/>
            <person name="Ito K."/>
            <person name="Ito S."/>
            <person name="Ito T."/>
            <person name="Ito Y."/>
            <person name="Ito Y."/>
            <person name="Iwabuchi A."/>
            <person name="Kamiya K."/>
            <person name="Karasawa W."/>
            <person name="Kurita K."/>
            <person name="Katagiri S."/>
            <person name="Kikuta A."/>
            <person name="Kobayashi H."/>
            <person name="Kobayashi N."/>
            <person name="Machita K."/>
            <person name="Maehara T."/>
            <person name="Masukawa M."/>
            <person name="Mizubayashi T."/>
            <person name="Mukai Y."/>
            <person name="Nagasaki H."/>
            <person name="Nagata Y."/>
            <person name="Naito S."/>
            <person name="Nakashima M."/>
            <person name="Nakama Y."/>
            <person name="Nakamichi Y."/>
            <person name="Nakamura M."/>
            <person name="Meguro A."/>
            <person name="Negishi M."/>
            <person name="Ohta I."/>
            <person name="Ohta T."/>
            <person name="Okamoto M."/>
            <person name="Ono N."/>
            <person name="Saji S."/>
            <person name="Sakaguchi M."/>
            <person name="Sakai K."/>
            <person name="Shibata M."/>
            <person name="Shimokawa T."/>
            <person name="Song J."/>
            <person name="Takazaki Y."/>
            <person name="Terasawa K."/>
            <person name="Tsugane M."/>
            <person name="Tsuji K."/>
            <person name="Ueda S."/>
            <person name="Waki K."/>
            <person name="Yamagata H."/>
            <person name="Yamamoto M."/>
            <person name="Yamamoto S."/>
            <person name="Yamane H."/>
            <person name="Yoshiki S."/>
            <person name="Yoshihara R."/>
            <person name="Yukawa K."/>
            <person name="Zhong H."/>
            <person name="Yano M."/>
            <person name="Yuan Q."/>
            <person name="Ouyang S."/>
            <person name="Liu J."/>
            <person name="Jones K.M."/>
            <person name="Gansberger K."/>
            <person name="Moffat K."/>
            <person name="Hill J."/>
            <person name="Bera J."/>
            <person name="Fadrosh D."/>
            <person name="Jin S."/>
            <person name="Johri S."/>
            <person name="Kim M."/>
            <person name="Overton L."/>
            <person name="Reardon M."/>
            <person name="Tsitrin T."/>
            <person name="Vuong H."/>
            <person name="Weaver B."/>
            <person name="Ciecko A."/>
            <person name="Tallon L."/>
            <person name="Jackson J."/>
            <person name="Pai G."/>
            <person name="Aken S.V."/>
            <person name="Utterback T."/>
            <person name="Reidmuller S."/>
            <person name="Feldblyum T."/>
            <person name="Hsiao J."/>
            <person name="Zismann V."/>
            <person name="Iobst S."/>
            <person name="de Vazeille A.R."/>
            <person name="Buell C.R."/>
            <person name="Ying K."/>
            <person name="Li Y."/>
            <person name="Lu T."/>
            <person name="Huang Y."/>
            <person name="Zhao Q."/>
            <person name="Feng Q."/>
            <person name="Zhang L."/>
            <person name="Zhu J."/>
            <person name="Weng Q."/>
            <person name="Mu J."/>
            <person name="Lu Y."/>
            <person name="Fan D."/>
            <person name="Liu Y."/>
            <person name="Guan J."/>
            <person name="Zhang Y."/>
            <person name="Yu S."/>
            <person name="Liu X."/>
            <person name="Zhang Y."/>
            <person name="Hong G."/>
            <person name="Han B."/>
            <person name="Choisne N."/>
            <person name="Demange N."/>
            <person name="Orjeda G."/>
            <person name="Samain S."/>
            <person name="Cattolico L."/>
            <person name="Pelletier E."/>
            <person name="Couloux A."/>
            <person name="Segurens B."/>
            <person name="Wincker P."/>
            <person name="D'Hont A."/>
            <person name="Scarpelli C."/>
            <person name="Weissenbach J."/>
            <person name="Salanoubat M."/>
            <person name="Quetier F."/>
            <person name="Yu Y."/>
            <person name="Kim H.R."/>
            <person name="Rambo T."/>
            <person name="Currie J."/>
            <person name="Collura K."/>
            <person name="Luo M."/>
            <person name="Yang T."/>
            <person name="Ammiraju J.S.S."/>
            <person name="Engler F."/>
            <person name="Soderlund C."/>
            <person name="Wing R.A."/>
            <person name="Palmer L.E."/>
            <person name="de la Bastide M."/>
            <person name="Spiegel L."/>
            <person name="Nascimento L."/>
            <person name="Zutavern T."/>
            <person name="O'Shaughnessy A."/>
            <person name="Dike S."/>
            <person name="Dedhia N."/>
            <person name="Preston R."/>
            <person name="Balija V."/>
            <person name="McCombie W.R."/>
            <person name="Chow T."/>
            <person name="Chen H."/>
            <person name="Chung M."/>
            <person name="Chen C."/>
            <person name="Shaw J."/>
            <person name="Wu H."/>
            <person name="Hsiao K."/>
            <person name="Chao Y."/>
            <person name="Chu M."/>
            <person name="Cheng C."/>
            <person name="Hour A."/>
            <person name="Lee P."/>
            <person name="Lin S."/>
            <person name="Lin Y."/>
            <person name="Liou J."/>
            <person name="Liu S."/>
            <person name="Hsing Y."/>
            <person name="Raghuvanshi S."/>
            <person name="Mohanty A."/>
            <person name="Bharti A.K."/>
            <person name="Gaur A."/>
            <person name="Gupta V."/>
            <person name="Kumar D."/>
            <person name="Ravi V."/>
            <person name="Vij S."/>
            <person name="Kapur A."/>
            <person name="Khurana P."/>
            <person name="Khurana P."/>
            <person name="Khurana J.P."/>
            <person name="Tyagi A.K."/>
            <person name="Gaikwad K."/>
            <person name="Singh A."/>
            <person name="Dalal V."/>
            <person name="Srivastava S."/>
            <person name="Dixit A."/>
            <person name="Pal A.K."/>
            <person name="Ghazi I.A."/>
            <person name="Yadav M."/>
            <person name="Pandit A."/>
            <person name="Bhargava A."/>
            <person name="Sureshbabu K."/>
            <person name="Batra K."/>
            <person name="Sharma T.R."/>
            <person name="Mohapatra T."/>
            <person name="Singh N.K."/>
            <person name="Messing J."/>
            <person name="Nelson A.B."/>
            <person name="Fuks G."/>
            <person name="Kavchok S."/>
            <person name="Keizer G."/>
            <person name="Linton E."/>
            <person name="Llaca V."/>
            <person name="Song R."/>
            <person name="Tanyolac B."/>
            <person name="Young S."/>
            <person name="Ho-Il K."/>
            <person name="Hahn J.H."/>
            <person name="Sangsakoo G."/>
            <person name="Vanavichit A."/>
            <person name="de Mattos Luiz.A.T."/>
            <person name="Zimmer P.D."/>
            <person name="Malone G."/>
            <person name="Dellagostin O."/>
            <person name="de Oliveira A.C."/>
            <person name="Bevan M."/>
            <person name="Bancroft I."/>
            <person name="Minx P."/>
            <person name="Cordum H."/>
            <person name="Wilson R."/>
            <person name="Cheng Z."/>
            <person name="Jin W."/>
            <person name="Jiang J."/>
            <person name="Leong S.A."/>
            <person name="Iwama H."/>
            <person name="Gojobori T."/>
            <person name="Itoh T."/>
            <person name="Niimura Y."/>
            <person name="Fujii Y."/>
            <person name="Habara T."/>
            <person name="Sakai H."/>
            <person name="Sato Y."/>
            <person name="Wilson G."/>
            <person name="Kumar K."/>
            <person name="McCouch S."/>
            <person name="Juretic N."/>
            <person name="Hoen D."/>
            <person name="Wright S."/>
            <person name="Bruskiewich R."/>
            <person name="Bureau T."/>
            <person name="Miyao A."/>
            <person name="Hirochika H."/>
            <person name="Nishikawa T."/>
            <person name="Kadowaki K."/>
            <person name="Sugiura M."/>
            <person name="Burr B."/>
            <person name="Sasaki T."/>
        </authorList>
    </citation>
    <scope>NUCLEOTIDE SEQUENCE [LARGE SCALE GENOMIC DNA]</scope>
    <source>
        <strain evidence="4">cv. Nipponbare</strain>
    </source>
</reference>
<feature type="region of interest" description="Disordered" evidence="1">
    <location>
        <begin position="1"/>
        <end position="26"/>
    </location>
</feature>
<dbReference type="AlphaFoldDB" id="A0A0N7KUA5"/>
<evidence type="ECO:0000259" key="2">
    <source>
        <dbReference type="Pfam" id="PF24530"/>
    </source>
</evidence>
<name>A0A0N7KUA5_ORYSJ</name>
<reference evidence="3 4" key="2">
    <citation type="journal article" date="2013" name="Plant Cell Physiol.">
        <title>Rice Annotation Project Database (RAP-DB): an integrative and interactive database for rice genomics.</title>
        <authorList>
            <person name="Sakai H."/>
            <person name="Lee S.S."/>
            <person name="Tanaka T."/>
            <person name="Numa H."/>
            <person name="Kim J."/>
            <person name="Kawahara Y."/>
            <person name="Wakimoto H."/>
            <person name="Yang C.C."/>
            <person name="Iwamoto M."/>
            <person name="Abe T."/>
            <person name="Yamada Y."/>
            <person name="Muto A."/>
            <person name="Inokuchi H."/>
            <person name="Ikemura T."/>
            <person name="Matsumoto T."/>
            <person name="Sasaki T."/>
            <person name="Itoh T."/>
        </authorList>
    </citation>
    <scope>NUCLEOTIDE SEQUENCE [LARGE SCALE GENOMIC DNA]</scope>
    <source>
        <strain evidence="4">cv. Nipponbare</strain>
    </source>
</reference>